<accession>A0A8K1D8Z2</accession>
<proteinExistence type="predicted"/>
<dbReference type="Gene3D" id="2.70.40.10">
    <property type="match status" value="1"/>
</dbReference>
<dbReference type="Proteomes" id="UP000796761">
    <property type="component" value="Unassembled WGS sequence"/>
</dbReference>
<gene>
    <name evidence="2" type="ORF">HGM15179_021136</name>
</gene>
<dbReference type="SUPFAM" id="SSF51283">
    <property type="entry name" value="dUTPase-like"/>
    <property type="match status" value="1"/>
</dbReference>
<protein>
    <recommendedName>
        <fullName evidence="1">dUTPase-like domain-containing protein</fullName>
    </recommendedName>
</protein>
<evidence type="ECO:0000259" key="1">
    <source>
        <dbReference type="Pfam" id="PF00692"/>
    </source>
</evidence>
<organism evidence="2 3">
    <name type="scientific">Zosterops borbonicus</name>
    <dbReference type="NCBI Taxonomy" id="364589"/>
    <lineage>
        <taxon>Eukaryota</taxon>
        <taxon>Metazoa</taxon>
        <taxon>Chordata</taxon>
        <taxon>Craniata</taxon>
        <taxon>Vertebrata</taxon>
        <taxon>Euteleostomi</taxon>
        <taxon>Archelosauria</taxon>
        <taxon>Archosauria</taxon>
        <taxon>Dinosauria</taxon>
        <taxon>Saurischia</taxon>
        <taxon>Theropoda</taxon>
        <taxon>Coelurosauria</taxon>
        <taxon>Aves</taxon>
        <taxon>Neognathae</taxon>
        <taxon>Neoaves</taxon>
        <taxon>Telluraves</taxon>
        <taxon>Australaves</taxon>
        <taxon>Passeriformes</taxon>
        <taxon>Sylvioidea</taxon>
        <taxon>Zosteropidae</taxon>
        <taxon>Zosterops</taxon>
    </lineage>
</organism>
<dbReference type="InterPro" id="IPR029054">
    <property type="entry name" value="dUTPase-like"/>
</dbReference>
<name>A0A8K1D8Z2_9PASS</name>
<dbReference type="AlphaFoldDB" id="A0A8K1D8Z2"/>
<keyword evidence="3" id="KW-1185">Reference proteome</keyword>
<dbReference type="OrthoDB" id="276744at2759"/>
<sequence>DKRDMEVLEQVQWRRKVMNGVKYLFCEQRLWELGLFVLEKKQVRGHHINDYKYLNGKVPCGGSRLFSMLPSTKTRDNGQKMMQRKFHLNMRQELFCVKDCAMKQEIYGLLVFSYQALIIGRSSTLVTGLFVLPGVIDSDTAGEIKIMAWICQLPYVVPA</sequence>
<evidence type="ECO:0000313" key="2">
    <source>
        <dbReference type="EMBL" id="TRZ05971.1"/>
    </source>
</evidence>
<dbReference type="InterPro" id="IPR036157">
    <property type="entry name" value="dUTPase-like_sf"/>
</dbReference>
<comment type="caution">
    <text evidence="2">The sequence shown here is derived from an EMBL/GenBank/DDBJ whole genome shotgun (WGS) entry which is preliminary data.</text>
</comment>
<dbReference type="Pfam" id="PF00692">
    <property type="entry name" value="dUTPase"/>
    <property type="match status" value="1"/>
</dbReference>
<reference evidence="2" key="1">
    <citation type="submission" date="2019-04" db="EMBL/GenBank/DDBJ databases">
        <title>Genome assembly of Zosterops borbonicus 15179.</title>
        <authorList>
            <person name="Leroy T."/>
            <person name="Anselmetti Y."/>
            <person name="Tilak M.-K."/>
            <person name="Nabholz B."/>
        </authorList>
    </citation>
    <scope>NUCLEOTIDE SEQUENCE</scope>
    <source>
        <strain evidence="2">HGM_15179</strain>
        <tissue evidence="2">Muscle</tissue>
    </source>
</reference>
<evidence type="ECO:0000313" key="3">
    <source>
        <dbReference type="Proteomes" id="UP000796761"/>
    </source>
</evidence>
<feature type="domain" description="dUTPase-like" evidence="1">
    <location>
        <begin position="113"/>
        <end position="149"/>
    </location>
</feature>
<dbReference type="EMBL" id="SWJQ01003104">
    <property type="protein sequence ID" value="TRZ05971.1"/>
    <property type="molecule type" value="Genomic_DNA"/>
</dbReference>
<feature type="non-terminal residue" evidence="2">
    <location>
        <position position="1"/>
    </location>
</feature>